<dbReference type="PANTHER" id="PTHR47234">
    <property type="match status" value="1"/>
</dbReference>
<dbReference type="EMBL" id="AP027272">
    <property type="protein sequence ID" value="BDX05733.1"/>
    <property type="molecule type" value="Genomic_DNA"/>
</dbReference>
<dbReference type="InterPro" id="IPR037066">
    <property type="entry name" value="Plug_dom_sf"/>
</dbReference>
<dbReference type="PANTHER" id="PTHR47234:SF2">
    <property type="entry name" value="TONB-DEPENDENT RECEPTOR"/>
    <property type="match status" value="1"/>
</dbReference>
<feature type="chain" id="PRO_5041340438" evidence="10">
    <location>
        <begin position="32"/>
        <end position="878"/>
    </location>
</feature>
<evidence type="ECO:0000313" key="14">
    <source>
        <dbReference type="Proteomes" id="UP001333710"/>
    </source>
</evidence>
<dbReference type="KEGG" id="pmaw:MACH26_12540"/>
<feature type="signal peptide" evidence="10">
    <location>
        <begin position="1"/>
        <end position="31"/>
    </location>
</feature>
<evidence type="ECO:0000256" key="7">
    <source>
        <dbReference type="ARBA" id="ARBA00023237"/>
    </source>
</evidence>
<keyword evidence="5 9" id="KW-0798">TonB box</keyword>
<dbReference type="InterPro" id="IPR000531">
    <property type="entry name" value="Beta-barrel_TonB"/>
</dbReference>
<dbReference type="InterPro" id="IPR036942">
    <property type="entry name" value="Beta-barrel_TonB_sf"/>
</dbReference>
<sequence length="878" mass="94196">MYMKSKLAKSVSLAIAFGAASATAFSGSVMAQEEAADGEAVEKIAVTGSRLRRADLEGSVPITTIDRSALEFSGQISVSDLLRNTSFNSAGSFRPQSGSSAQGVSTIDLRGLGAERTLVLIDGRRLPKSPSTGSSADLNSIPTAIIERIEVLTQGASAVYGSDAVAGVINIITRKEFEGVEVKLGGAEIEHEGGDREEGSIIIGTTSEKGNIVGGVSWNHRDIVFARDFPWYNPGASFYGNSFSTAVDNGDGTYSDNFDVTALPGGCAGGTTDPNNGFYLVPFGGSITGERCAYNFALESADEASTGVTSLFMNSEYEIADGWKLLSKMNWNKTDSFGRYAPVPDSPSPFAGGTGNPIPVDSPNNPTNPASAMYDPAFGPNVPVFWWHRFDSLGNRDNSVENETQNLMVMVEGEIGDFFVDFGVRRTKNKTYDIGRNYLVRTTAEAYINDGTYDLQNPTANPASVLNAMKATISRISFYDQDEVFGSAQTDLFEMDGGMSSIIVGFEWREEDYADQYDSLSEAGAIGGSSGNSAGGGRTARALFVETLLPVMDNLEVTLAGRYDDYSDYGDDFSPQISVRWEPMEDLVVRGGYGEGFRAPTLDILTQLDSFAADSVSDDTHCAAINLPVGCSVQINGLRTANPNLGSEQSSQISLGVAYQPLESLSFSLDYFDIEIEERINFFSAQELVNREAAGDPIPSGLGVERLANGTITRIVQGYGNDGTLETSGLDLNVTYSQDLGFGDLTSTLQYSYVLDYRTDGGRDQVGDVGLPADRGVISNTLGMGDFHIAYNLNYIGDNAENVLDGEQIGHVGTYVTHDINVTYHTPFNSKVTVGVNNVGGKEPPLESFRGGGGSRDYNFDLYDGYGRIVFARYVQSF</sequence>
<evidence type="ECO:0000256" key="5">
    <source>
        <dbReference type="ARBA" id="ARBA00023077"/>
    </source>
</evidence>
<keyword evidence="6 8" id="KW-0472">Membrane</keyword>
<feature type="domain" description="TonB-dependent receptor-like beta-barrel" evidence="11">
    <location>
        <begin position="416"/>
        <end position="839"/>
    </location>
</feature>
<dbReference type="InterPro" id="IPR039426">
    <property type="entry name" value="TonB-dep_rcpt-like"/>
</dbReference>
<dbReference type="PROSITE" id="PS52016">
    <property type="entry name" value="TONB_DEPENDENT_REC_3"/>
    <property type="match status" value="1"/>
</dbReference>
<evidence type="ECO:0000256" key="10">
    <source>
        <dbReference type="SAM" id="SignalP"/>
    </source>
</evidence>
<name>A0AA48KPR5_9ALTE</name>
<dbReference type="AlphaFoldDB" id="A0AA48KPR5"/>
<keyword evidence="3 8" id="KW-1134">Transmembrane beta strand</keyword>
<dbReference type="Gene3D" id="2.40.170.20">
    <property type="entry name" value="TonB-dependent receptor, beta-barrel domain"/>
    <property type="match status" value="1"/>
</dbReference>
<evidence type="ECO:0000259" key="11">
    <source>
        <dbReference type="Pfam" id="PF00593"/>
    </source>
</evidence>
<organism evidence="13 14">
    <name type="scientific">Planctobacterium marinum</name>
    <dbReference type="NCBI Taxonomy" id="1631968"/>
    <lineage>
        <taxon>Bacteria</taxon>
        <taxon>Pseudomonadati</taxon>
        <taxon>Pseudomonadota</taxon>
        <taxon>Gammaproteobacteria</taxon>
        <taxon>Alteromonadales</taxon>
        <taxon>Alteromonadaceae</taxon>
        <taxon>Planctobacterium</taxon>
    </lineage>
</organism>
<evidence type="ECO:0000256" key="1">
    <source>
        <dbReference type="ARBA" id="ARBA00004571"/>
    </source>
</evidence>
<evidence type="ECO:0000256" key="6">
    <source>
        <dbReference type="ARBA" id="ARBA00023136"/>
    </source>
</evidence>
<gene>
    <name evidence="13" type="ORF">MACH26_12540</name>
</gene>
<reference evidence="13" key="1">
    <citation type="submission" date="2023-01" db="EMBL/GenBank/DDBJ databases">
        <title>Complete genome sequence of Planctobacterium marinum strain Dej080120_11.</title>
        <authorList>
            <person name="Ueki S."/>
            <person name="Maruyama F."/>
        </authorList>
    </citation>
    <scope>NUCLEOTIDE SEQUENCE</scope>
    <source>
        <strain evidence="13">Dej080120_11</strain>
    </source>
</reference>
<evidence type="ECO:0000313" key="13">
    <source>
        <dbReference type="EMBL" id="BDX05733.1"/>
    </source>
</evidence>
<dbReference type="RefSeq" id="WP_338291723.1">
    <property type="nucleotide sequence ID" value="NZ_AP027272.1"/>
</dbReference>
<dbReference type="Pfam" id="PF00593">
    <property type="entry name" value="TonB_dep_Rec_b-barrel"/>
    <property type="match status" value="1"/>
</dbReference>
<dbReference type="InterPro" id="IPR012910">
    <property type="entry name" value="Plug_dom"/>
</dbReference>
<comment type="similarity">
    <text evidence="8 9">Belongs to the TonB-dependent receptor family.</text>
</comment>
<evidence type="ECO:0000256" key="8">
    <source>
        <dbReference type="PROSITE-ProRule" id="PRU01360"/>
    </source>
</evidence>
<dbReference type="Pfam" id="PF07715">
    <property type="entry name" value="Plug"/>
    <property type="match status" value="1"/>
</dbReference>
<accession>A0AA48KPR5</accession>
<keyword evidence="4 8" id="KW-0812">Transmembrane</keyword>
<dbReference type="SUPFAM" id="SSF56935">
    <property type="entry name" value="Porins"/>
    <property type="match status" value="1"/>
</dbReference>
<dbReference type="GO" id="GO:0009279">
    <property type="term" value="C:cell outer membrane"/>
    <property type="evidence" value="ECO:0007669"/>
    <property type="project" value="UniProtKB-SubCell"/>
</dbReference>
<evidence type="ECO:0000256" key="3">
    <source>
        <dbReference type="ARBA" id="ARBA00022452"/>
    </source>
</evidence>
<comment type="subcellular location">
    <subcellularLocation>
        <location evidence="1 8">Cell outer membrane</location>
        <topology evidence="1 8">Multi-pass membrane protein</topology>
    </subcellularLocation>
</comment>
<proteinExistence type="inferred from homology"/>
<keyword evidence="10" id="KW-0732">Signal</keyword>
<protein>
    <submittedName>
        <fullName evidence="13">TonB-dependent receptor</fullName>
    </submittedName>
</protein>
<keyword evidence="14" id="KW-1185">Reference proteome</keyword>
<keyword evidence="2 8" id="KW-0813">Transport</keyword>
<dbReference type="Proteomes" id="UP001333710">
    <property type="component" value="Chromosome"/>
</dbReference>
<keyword evidence="13" id="KW-0675">Receptor</keyword>
<evidence type="ECO:0000256" key="9">
    <source>
        <dbReference type="RuleBase" id="RU003357"/>
    </source>
</evidence>
<evidence type="ECO:0000259" key="12">
    <source>
        <dbReference type="Pfam" id="PF07715"/>
    </source>
</evidence>
<evidence type="ECO:0000256" key="4">
    <source>
        <dbReference type="ARBA" id="ARBA00022692"/>
    </source>
</evidence>
<keyword evidence="7 8" id="KW-0998">Cell outer membrane</keyword>
<dbReference type="Gene3D" id="2.170.130.10">
    <property type="entry name" value="TonB-dependent receptor, plug domain"/>
    <property type="match status" value="1"/>
</dbReference>
<evidence type="ECO:0000256" key="2">
    <source>
        <dbReference type="ARBA" id="ARBA00022448"/>
    </source>
</evidence>
<feature type="domain" description="TonB-dependent receptor plug" evidence="12">
    <location>
        <begin position="59"/>
        <end position="168"/>
    </location>
</feature>